<protein>
    <recommendedName>
        <fullName evidence="4">Cyclic nucleotide-binding domain-containing protein</fullName>
    </recommendedName>
</protein>
<dbReference type="InterPro" id="IPR050397">
    <property type="entry name" value="Env_Response_Regulators"/>
</dbReference>
<dbReference type="SUPFAM" id="SSF51206">
    <property type="entry name" value="cAMP-binding domain-like"/>
    <property type="match status" value="1"/>
</dbReference>
<dbReference type="GO" id="GO:0005829">
    <property type="term" value="C:cytosol"/>
    <property type="evidence" value="ECO:0007669"/>
    <property type="project" value="TreeGrafter"/>
</dbReference>
<dbReference type="Gene3D" id="1.10.10.10">
    <property type="entry name" value="Winged helix-like DNA-binding domain superfamily/Winged helix DNA-binding domain"/>
    <property type="match status" value="1"/>
</dbReference>
<keyword evidence="1" id="KW-0805">Transcription regulation</keyword>
<dbReference type="InterPro" id="IPR036388">
    <property type="entry name" value="WH-like_DNA-bd_sf"/>
</dbReference>
<dbReference type="Gene3D" id="2.60.120.10">
    <property type="entry name" value="Jelly Rolls"/>
    <property type="match status" value="1"/>
</dbReference>
<reference evidence="5 6" key="1">
    <citation type="submission" date="2014-02" db="EMBL/GenBank/DDBJ databases">
        <title>The small core and large imbalanced accessory genome model reveals a collaborative survival strategy of Sorangium cellulosum strains in nature.</title>
        <authorList>
            <person name="Han K."/>
            <person name="Peng R."/>
            <person name="Blom J."/>
            <person name="Li Y.-Z."/>
        </authorList>
    </citation>
    <scope>NUCLEOTIDE SEQUENCE [LARGE SCALE GENOMIC DNA]</scope>
    <source>
        <strain evidence="5 6">So0011-07</strain>
    </source>
</reference>
<evidence type="ECO:0000256" key="1">
    <source>
        <dbReference type="ARBA" id="ARBA00023015"/>
    </source>
</evidence>
<evidence type="ECO:0000259" key="4">
    <source>
        <dbReference type="PROSITE" id="PS50042"/>
    </source>
</evidence>
<dbReference type="AlphaFoldDB" id="A0A150RW97"/>
<sequence length="241" mass="25880">MPPLPGEILRHRVELLARSSVLQRASPDTLTQIAGAATIAQAEGPDPLYAEGSPALHVLLLVRGAVRLDATIRGRTVPTGWYRGGELIGEETAYEPTYRATAIPLSPTSIVQLPAGAVRAALASDAALAIAWGHLEHERLVETQLRLGALAAKTHVRLAGFLLDYARRFGSEELATNKLLLIDRPTASQIAAYLGVVRQTVQRDYDKLEELGGILRVAGGVCLHPEVLERIADQEGPPSSR</sequence>
<comment type="caution">
    <text evidence="5">The sequence shown here is derived from an EMBL/GenBank/DDBJ whole genome shotgun (WGS) entry which is preliminary data.</text>
</comment>
<dbReference type="InterPro" id="IPR014710">
    <property type="entry name" value="RmlC-like_jellyroll"/>
</dbReference>
<dbReference type="SUPFAM" id="SSF46785">
    <property type="entry name" value="Winged helix' DNA-binding domain"/>
    <property type="match status" value="1"/>
</dbReference>
<gene>
    <name evidence="5" type="ORF">BE17_30770</name>
</gene>
<name>A0A150RW97_SORCE</name>
<dbReference type="InterPro" id="IPR036390">
    <property type="entry name" value="WH_DNA-bd_sf"/>
</dbReference>
<evidence type="ECO:0000256" key="2">
    <source>
        <dbReference type="ARBA" id="ARBA00023125"/>
    </source>
</evidence>
<dbReference type="PROSITE" id="PS50042">
    <property type="entry name" value="CNMP_BINDING_3"/>
    <property type="match status" value="1"/>
</dbReference>
<dbReference type="InterPro" id="IPR018490">
    <property type="entry name" value="cNMP-bd_dom_sf"/>
</dbReference>
<evidence type="ECO:0000313" key="5">
    <source>
        <dbReference type="EMBL" id="KYF84512.1"/>
    </source>
</evidence>
<dbReference type="GO" id="GO:0003700">
    <property type="term" value="F:DNA-binding transcription factor activity"/>
    <property type="evidence" value="ECO:0007669"/>
    <property type="project" value="InterPro"/>
</dbReference>
<keyword evidence="2" id="KW-0238">DNA-binding</keyword>
<dbReference type="Proteomes" id="UP000075635">
    <property type="component" value="Unassembled WGS sequence"/>
</dbReference>
<proteinExistence type="predicted"/>
<feature type="domain" description="Cyclic nucleotide-binding" evidence="4">
    <location>
        <begin position="21"/>
        <end position="103"/>
    </location>
</feature>
<accession>A0A150RW97</accession>
<evidence type="ECO:0000313" key="6">
    <source>
        <dbReference type="Proteomes" id="UP000075635"/>
    </source>
</evidence>
<dbReference type="PANTHER" id="PTHR24567:SF74">
    <property type="entry name" value="HTH-TYPE TRANSCRIPTIONAL REGULATOR ARCR"/>
    <property type="match status" value="1"/>
</dbReference>
<dbReference type="InterPro" id="IPR012318">
    <property type="entry name" value="HTH_CRP"/>
</dbReference>
<dbReference type="EMBL" id="JEMB01001912">
    <property type="protein sequence ID" value="KYF84512.1"/>
    <property type="molecule type" value="Genomic_DNA"/>
</dbReference>
<keyword evidence="3" id="KW-0804">Transcription</keyword>
<dbReference type="Pfam" id="PF00027">
    <property type="entry name" value="cNMP_binding"/>
    <property type="match status" value="1"/>
</dbReference>
<evidence type="ECO:0000256" key="3">
    <source>
        <dbReference type="ARBA" id="ARBA00023163"/>
    </source>
</evidence>
<organism evidence="5 6">
    <name type="scientific">Sorangium cellulosum</name>
    <name type="common">Polyangium cellulosum</name>
    <dbReference type="NCBI Taxonomy" id="56"/>
    <lineage>
        <taxon>Bacteria</taxon>
        <taxon>Pseudomonadati</taxon>
        <taxon>Myxococcota</taxon>
        <taxon>Polyangia</taxon>
        <taxon>Polyangiales</taxon>
        <taxon>Polyangiaceae</taxon>
        <taxon>Sorangium</taxon>
    </lineage>
</organism>
<dbReference type="Pfam" id="PF13545">
    <property type="entry name" value="HTH_Crp_2"/>
    <property type="match status" value="1"/>
</dbReference>
<dbReference type="PANTHER" id="PTHR24567">
    <property type="entry name" value="CRP FAMILY TRANSCRIPTIONAL REGULATORY PROTEIN"/>
    <property type="match status" value="1"/>
</dbReference>
<dbReference type="InterPro" id="IPR000595">
    <property type="entry name" value="cNMP-bd_dom"/>
</dbReference>